<keyword evidence="1" id="KW-0963">Cytoplasm</keyword>
<dbReference type="GO" id="GO:0009749">
    <property type="term" value="P:response to glucose"/>
    <property type="evidence" value="ECO:0007669"/>
    <property type="project" value="TreeGrafter"/>
</dbReference>
<dbReference type="Gene3D" id="3.40.50.450">
    <property type="match status" value="1"/>
</dbReference>
<proteinExistence type="predicted"/>
<evidence type="ECO:0000256" key="2">
    <source>
        <dbReference type="ARBA" id="ARBA00023152"/>
    </source>
</evidence>
<keyword evidence="2" id="KW-0324">Glycolysis</keyword>
<gene>
    <name evidence="3" type="ORF">PGLA1383_LOCUS6287</name>
</gene>
<dbReference type="SUPFAM" id="SSF53784">
    <property type="entry name" value="Phosphofructokinase"/>
    <property type="match status" value="1"/>
</dbReference>
<dbReference type="Proteomes" id="UP000654075">
    <property type="component" value="Unassembled WGS sequence"/>
</dbReference>
<dbReference type="InterPro" id="IPR035966">
    <property type="entry name" value="PKF_sf"/>
</dbReference>
<feature type="non-terminal residue" evidence="3">
    <location>
        <position position="247"/>
    </location>
</feature>
<keyword evidence="4" id="KW-1185">Reference proteome</keyword>
<evidence type="ECO:0000313" key="3">
    <source>
        <dbReference type="EMBL" id="CAE8587449.1"/>
    </source>
</evidence>
<evidence type="ECO:0000256" key="1">
    <source>
        <dbReference type="ARBA" id="ARBA00022490"/>
    </source>
</evidence>
<feature type="non-terminal residue" evidence="3">
    <location>
        <position position="1"/>
    </location>
</feature>
<reference evidence="3" key="1">
    <citation type="submission" date="2021-02" db="EMBL/GenBank/DDBJ databases">
        <authorList>
            <person name="Dougan E. K."/>
            <person name="Rhodes N."/>
            <person name="Thang M."/>
            <person name="Chan C."/>
        </authorList>
    </citation>
    <scope>NUCLEOTIDE SEQUENCE</scope>
</reference>
<dbReference type="OrthoDB" id="408908at2759"/>
<accession>A0A813DMG1</accession>
<dbReference type="GO" id="GO:0005829">
    <property type="term" value="C:cytosol"/>
    <property type="evidence" value="ECO:0007669"/>
    <property type="project" value="TreeGrafter"/>
</dbReference>
<name>A0A813DMG1_POLGL</name>
<protein>
    <submittedName>
        <fullName evidence="3">Uncharacterized protein</fullName>
    </submittedName>
</protein>
<dbReference type="PANTHER" id="PTHR43650">
    <property type="entry name" value="PYROPHOSPHATE--FRUCTOSE 6-PHOSPHATE 1-PHOSPHOTRANSFERASE"/>
    <property type="match status" value="1"/>
</dbReference>
<comment type="caution">
    <text evidence="3">The sequence shown here is derived from an EMBL/GenBank/DDBJ whole genome shotgun (WGS) entry which is preliminary data.</text>
</comment>
<dbReference type="GO" id="GO:0003872">
    <property type="term" value="F:6-phosphofructokinase activity"/>
    <property type="evidence" value="ECO:0007669"/>
    <property type="project" value="InterPro"/>
</dbReference>
<evidence type="ECO:0000313" key="4">
    <source>
        <dbReference type="Proteomes" id="UP000654075"/>
    </source>
</evidence>
<dbReference type="OMA" id="DCDLAYT"/>
<dbReference type="PANTHER" id="PTHR43650:SF1">
    <property type="entry name" value="PYROPHOSPHATE--FRUCTOSE 6-PHOSPHATE 1-PHOSPHOTRANSFERASE SUBUNIT BETA 2"/>
    <property type="match status" value="1"/>
</dbReference>
<dbReference type="AlphaFoldDB" id="A0A813DMG1"/>
<dbReference type="EMBL" id="CAJNNV010002589">
    <property type="protein sequence ID" value="CAE8587449.1"/>
    <property type="molecule type" value="Genomic_DNA"/>
</dbReference>
<sequence length="247" mass="27564">DFFTGTSYPMIYQARSALPTDFDCDLAYTLGRGAGILVNLGKSAQLVHASNLEQRDVNQWQVRGIPLTSLLKAEFDEETKEQCVLPGYHCLLKQPGVVRPFLSLPPPKSRSPRYLGPVQYWGDAVEAPELRTTWYMKTMPAQDPSDLLQDIAMLCGELQSTMALAKAESTLYAVNSLLSNAVSVLESYKRLGKKTGGMSLADVPMDHISEVWTTKHDDIRSPLRGRLEVDRSISEPHLVRSRSPRQE</sequence>
<dbReference type="Gene3D" id="3.40.50.460">
    <property type="entry name" value="Phosphofructokinase domain"/>
    <property type="match status" value="1"/>
</dbReference>
<organism evidence="3 4">
    <name type="scientific">Polarella glacialis</name>
    <name type="common">Dinoflagellate</name>
    <dbReference type="NCBI Taxonomy" id="89957"/>
    <lineage>
        <taxon>Eukaryota</taxon>
        <taxon>Sar</taxon>
        <taxon>Alveolata</taxon>
        <taxon>Dinophyceae</taxon>
        <taxon>Suessiales</taxon>
        <taxon>Suessiaceae</taxon>
        <taxon>Polarella</taxon>
    </lineage>
</organism>